<comment type="pathway">
    <text evidence="1">Lipid metabolism; fatty acid biosynthesis.</text>
</comment>
<comment type="caution">
    <text evidence="13">The sequence shown here is derived from an EMBL/GenBank/DDBJ whole genome shotgun (WGS) entry which is preliminary data.</text>
</comment>
<feature type="active site" description="Proton acceptor" evidence="10">
    <location>
        <position position="139"/>
    </location>
</feature>
<evidence type="ECO:0000256" key="4">
    <source>
        <dbReference type="ARBA" id="ARBA00022516"/>
    </source>
</evidence>
<dbReference type="InterPro" id="IPR014358">
    <property type="entry name" value="Enoyl-ACP_Rdtase_NADH"/>
</dbReference>
<dbReference type="CDD" id="cd05372">
    <property type="entry name" value="ENR_SDR"/>
    <property type="match status" value="1"/>
</dbReference>
<evidence type="ECO:0000256" key="12">
    <source>
        <dbReference type="PIRSR" id="PIRSR000094-3"/>
    </source>
</evidence>
<dbReference type="UniPathway" id="UPA00094"/>
<feature type="binding site" evidence="12">
    <location>
        <begin position="58"/>
        <end position="59"/>
    </location>
    <ligand>
        <name>NAD(+)</name>
        <dbReference type="ChEBI" id="CHEBI:57540"/>
    </ligand>
</feature>
<evidence type="ECO:0000256" key="6">
    <source>
        <dbReference type="ARBA" id="ARBA00023002"/>
    </source>
</evidence>
<keyword evidence="12" id="KW-0520">NAD</keyword>
<gene>
    <name evidence="13" type="ORF">FHW37_103219</name>
</gene>
<keyword evidence="8" id="KW-0275">Fatty acid biosynthesis</keyword>
<dbReference type="AlphaFoldDB" id="A0A561QVF8"/>
<dbReference type="EC" id="1.3.1.9" evidence="3"/>
<dbReference type="EMBL" id="VIWP01000003">
    <property type="protein sequence ID" value="TWF54354.1"/>
    <property type="molecule type" value="Genomic_DNA"/>
</dbReference>
<feature type="binding site" evidence="12">
    <location>
        <begin position="185"/>
        <end position="189"/>
    </location>
    <ligand>
        <name>NAD(+)</name>
        <dbReference type="ChEBI" id="CHEBI:57540"/>
    </ligand>
</feature>
<accession>A0A561QVF8</accession>
<reference evidence="13 14" key="1">
    <citation type="submission" date="2019-06" db="EMBL/GenBank/DDBJ databases">
        <title>Sorghum-associated microbial communities from plants grown in Nebraska, USA.</title>
        <authorList>
            <person name="Schachtman D."/>
        </authorList>
    </citation>
    <scope>NUCLEOTIDE SEQUENCE [LARGE SCALE GENOMIC DNA]</scope>
    <source>
        <strain evidence="13 14">1225</strain>
    </source>
</reference>
<keyword evidence="4" id="KW-0444">Lipid biosynthesis</keyword>
<dbReference type="PANTHER" id="PTHR43159">
    <property type="entry name" value="ENOYL-[ACYL-CARRIER-PROTEIN] REDUCTASE"/>
    <property type="match status" value="1"/>
</dbReference>
<dbReference type="Proteomes" id="UP000320653">
    <property type="component" value="Unassembled WGS sequence"/>
</dbReference>
<evidence type="ECO:0000256" key="11">
    <source>
        <dbReference type="PIRSR" id="PIRSR000094-2"/>
    </source>
</evidence>
<dbReference type="Gene3D" id="3.40.50.720">
    <property type="entry name" value="NAD(P)-binding Rossmann-like Domain"/>
    <property type="match status" value="1"/>
</dbReference>
<evidence type="ECO:0000256" key="3">
    <source>
        <dbReference type="ARBA" id="ARBA00012996"/>
    </source>
</evidence>
<keyword evidence="6" id="KW-0560">Oxidoreductase</keyword>
<keyword evidence="5" id="KW-0276">Fatty acid metabolism</keyword>
<feature type="binding site" evidence="12">
    <location>
        <position position="34"/>
    </location>
    <ligand>
        <name>NAD(+)</name>
        <dbReference type="ChEBI" id="CHEBI:57540"/>
    </ligand>
</feature>
<feature type="binding site" evidence="11">
    <location>
        <position position="89"/>
    </location>
    <ligand>
        <name>substrate</name>
    </ligand>
</feature>
<dbReference type="PANTHER" id="PTHR43159:SF2">
    <property type="entry name" value="ENOYL-[ACYL-CARRIER-PROTEIN] REDUCTASE [NADH], CHLOROPLASTIC"/>
    <property type="match status" value="1"/>
</dbReference>
<name>A0A561QVF8_9HYPH</name>
<dbReference type="Pfam" id="PF13561">
    <property type="entry name" value="adh_short_C2"/>
    <property type="match status" value="1"/>
</dbReference>
<organism evidence="13 14">
    <name type="scientific">Neorhizobium alkalisoli</name>
    <dbReference type="NCBI Taxonomy" id="528178"/>
    <lineage>
        <taxon>Bacteria</taxon>
        <taxon>Pseudomonadati</taxon>
        <taxon>Pseudomonadota</taxon>
        <taxon>Alphaproteobacteria</taxon>
        <taxon>Hyphomicrobiales</taxon>
        <taxon>Rhizobiaceae</taxon>
        <taxon>Rhizobium/Agrobacterium group</taxon>
        <taxon>Neorhizobium</taxon>
    </lineage>
</organism>
<feature type="binding site" evidence="12">
    <location>
        <position position="7"/>
    </location>
    <ligand>
        <name>NAD(+)</name>
        <dbReference type="ChEBI" id="CHEBI:57540"/>
    </ligand>
</feature>
<feature type="binding site" evidence="12">
    <location>
        <position position="156"/>
    </location>
    <ligand>
        <name>NAD(+)</name>
        <dbReference type="ChEBI" id="CHEBI:57540"/>
    </ligand>
</feature>
<evidence type="ECO:0000256" key="9">
    <source>
        <dbReference type="ARBA" id="ARBA00048572"/>
    </source>
</evidence>
<dbReference type="PIRSF" id="PIRSF000094">
    <property type="entry name" value="Enoyl-ACP_rdct"/>
    <property type="match status" value="1"/>
</dbReference>
<dbReference type="Gene3D" id="1.10.8.400">
    <property type="entry name" value="Enoyl acyl carrier protein reductase"/>
    <property type="match status" value="1"/>
</dbReference>
<dbReference type="RefSeq" id="WP_145636506.1">
    <property type="nucleotide sequence ID" value="NZ_VIWP01000003.1"/>
</dbReference>
<dbReference type="SUPFAM" id="SSF51735">
    <property type="entry name" value="NAD(P)-binding Rossmann-fold domains"/>
    <property type="match status" value="1"/>
</dbReference>
<dbReference type="GO" id="GO:0006633">
    <property type="term" value="P:fatty acid biosynthetic process"/>
    <property type="evidence" value="ECO:0007669"/>
    <property type="project" value="UniProtKB-UniPathway"/>
</dbReference>
<dbReference type="OrthoDB" id="9803628at2"/>
<feature type="binding site" evidence="12">
    <location>
        <position position="86"/>
    </location>
    <ligand>
        <name>NAD(+)</name>
        <dbReference type="ChEBI" id="CHEBI:57540"/>
    </ligand>
</feature>
<evidence type="ECO:0000313" key="13">
    <source>
        <dbReference type="EMBL" id="TWF54354.1"/>
    </source>
</evidence>
<keyword evidence="14" id="KW-1185">Reference proteome</keyword>
<evidence type="ECO:0000256" key="8">
    <source>
        <dbReference type="ARBA" id="ARBA00023160"/>
    </source>
</evidence>
<keyword evidence="7" id="KW-0443">Lipid metabolism</keyword>
<feature type="active site" description="Proton acceptor" evidence="10">
    <location>
        <position position="149"/>
    </location>
</feature>
<evidence type="ECO:0000256" key="7">
    <source>
        <dbReference type="ARBA" id="ARBA00023098"/>
    </source>
</evidence>
<dbReference type="InterPro" id="IPR002347">
    <property type="entry name" value="SDR_fam"/>
</dbReference>
<sequence length="248" mass="26384">MKALIVGVANEHSLAWGCAKALRARGVDLAITYQNAKAEPHVRPLAEEIGAEIIMPLDVGRPEEMSALFGAIKQRWGRLDFMLHAIAFAPKADLHGRVVDCSPEGFSMAMDISCHSLIRMVRHAEPLMEDSGSVVTLSYLGAERAVSSYGMMGPVKAALESSVRYLASELGEKGIRVNALSAGPVRTRAASGLVDLDGLIEDTLAGAPIKQLVTIDQVGAMAAFLMSPEARYVTGQTIYVDGGYSIAA</sequence>
<evidence type="ECO:0000256" key="5">
    <source>
        <dbReference type="ARBA" id="ARBA00022832"/>
    </source>
</evidence>
<protein>
    <recommendedName>
        <fullName evidence="3">enoyl-[acyl-carrier-protein] reductase (NADH)</fullName>
        <ecNumber evidence="3">1.3.1.9</ecNumber>
    </recommendedName>
</protein>
<dbReference type="NCBIfam" id="NF005717">
    <property type="entry name" value="PRK07533.1"/>
    <property type="match status" value="1"/>
</dbReference>
<comment type="catalytic activity">
    <reaction evidence="9">
        <text>a 2,3-saturated acyl-[ACP] + NAD(+) = a (2E)-enoyl-[ACP] + NADH + H(+)</text>
        <dbReference type="Rhea" id="RHEA:10240"/>
        <dbReference type="Rhea" id="RHEA-COMP:9925"/>
        <dbReference type="Rhea" id="RHEA-COMP:9926"/>
        <dbReference type="ChEBI" id="CHEBI:15378"/>
        <dbReference type="ChEBI" id="CHEBI:57540"/>
        <dbReference type="ChEBI" id="CHEBI:57945"/>
        <dbReference type="ChEBI" id="CHEBI:78784"/>
        <dbReference type="ChEBI" id="CHEBI:78785"/>
        <dbReference type="EC" id="1.3.1.9"/>
    </reaction>
</comment>
<evidence type="ECO:0000256" key="10">
    <source>
        <dbReference type="PIRSR" id="PIRSR000094-1"/>
    </source>
</evidence>
<comment type="similarity">
    <text evidence="2">Belongs to the short-chain dehydrogenases/reductases (SDR) family. FabI subfamily.</text>
</comment>
<dbReference type="GO" id="GO:0004318">
    <property type="term" value="F:enoyl-[acyl-carrier-protein] reductase (NADH) activity"/>
    <property type="evidence" value="ECO:0007669"/>
    <property type="project" value="UniProtKB-EC"/>
</dbReference>
<proteinExistence type="inferred from homology"/>
<evidence type="ECO:0000256" key="2">
    <source>
        <dbReference type="ARBA" id="ARBA00009233"/>
    </source>
</evidence>
<evidence type="ECO:0000256" key="1">
    <source>
        <dbReference type="ARBA" id="ARBA00005194"/>
    </source>
</evidence>
<dbReference type="InterPro" id="IPR036291">
    <property type="entry name" value="NAD(P)-bd_dom_sf"/>
</dbReference>
<evidence type="ECO:0000313" key="14">
    <source>
        <dbReference type="Proteomes" id="UP000320653"/>
    </source>
</evidence>
<dbReference type="PRINTS" id="PR00081">
    <property type="entry name" value="GDHRDH"/>
</dbReference>